<dbReference type="Proteomes" id="UP001187192">
    <property type="component" value="Unassembled WGS sequence"/>
</dbReference>
<name>A0AA87Z8B6_FICCA</name>
<evidence type="ECO:0000256" key="2">
    <source>
        <dbReference type="SAM" id="SignalP"/>
    </source>
</evidence>
<feature type="compositionally biased region" description="Basic and acidic residues" evidence="1">
    <location>
        <begin position="50"/>
        <end position="63"/>
    </location>
</feature>
<sequence>MAVSRGKVLLCCLGTLFVILMLFISASAEEDDEYSVDVPEIHVVSHTIDHGCKGGVDTEKGDQCQDNDDDDDDDLNEDVDDTYKIENQVKVSLTSAGKVTPPPETLANNDDLLEFNEDQDHDHVVVLGH</sequence>
<reference evidence="3" key="1">
    <citation type="submission" date="2023-07" db="EMBL/GenBank/DDBJ databases">
        <title>draft genome sequence of fig (Ficus carica).</title>
        <authorList>
            <person name="Takahashi T."/>
            <person name="Nishimura K."/>
        </authorList>
    </citation>
    <scope>NUCLEOTIDE SEQUENCE</scope>
</reference>
<dbReference type="Gramene" id="FCD_00019600-RA">
    <property type="protein sequence ID" value="FCD_00019600-RA:cds"/>
    <property type="gene ID" value="FCD_00019600"/>
</dbReference>
<keyword evidence="4" id="KW-1185">Reference proteome</keyword>
<protein>
    <submittedName>
        <fullName evidence="3">Uncharacterized protein</fullName>
    </submittedName>
</protein>
<dbReference type="EMBL" id="BTGU01000002">
    <property type="protein sequence ID" value="GMN27934.1"/>
    <property type="molecule type" value="Genomic_DNA"/>
</dbReference>
<accession>A0AA87Z8B6</accession>
<evidence type="ECO:0000313" key="3">
    <source>
        <dbReference type="EMBL" id="GMN27934.1"/>
    </source>
</evidence>
<feature type="signal peptide" evidence="2">
    <location>
        <begin position="1"/>
        <end position="28"/>
    </location>
</feature>
<comment type="caution">
    <text evidence="3">The sequence shown here is derived from an EMBL/GenBank/DDBJ whole genome shotgun (WGS) entry which is preliminary data.</text>
</comment>
<gene>
    <name evidence="3" type="ORF">TIFTF001_001859</name>
</gene>
<dbReference type="AlphaFoldDB" id="A0AA87Z8B6"/>
<evidence type="ECO:0000313" key="4">
    <source>
        <dbReference type="Proteomes" id="UP001187192"/>
    </source>
</evidence>
<organism evidence="3 4">
    <name type="scientific">Ficus carica</name>
    <name type="common">Common fig</name>
    <dbReference type="NCBI Taxonomy" id="3494"/>
    <lineage>
        <taxon>Eukaryota</taxon>
        <taxon>Viridiplantae</taxon>
        <taxon>Streptophyta</taxon>
        <taxon>Embryophyta</taxon>
        <taxon>Tracheophyta</taxon>
        <taxon>Spermatophyta</taxon>
        <taxon>Magnoliopsida</taxon>
        <taxon>eudicotyledons</taxon>
        <taxon>Gunneridae</taxon>
        <taxon>Pentapetalae</taxon>
        <taxon>rosids</taxon>
        <taxon>fabids</taxon>
        <taxon>Rosales</taxon>
        <taxon>Moraceae</taxon>
        <taxon>Ficeae</taxon>
        <taxon>Ficus</taxon>
    </lineage>
</organism>
<feature type="compositionally biased region" description="Acidic residues" evidence="1">
    <location>
        <begin position="65"/>
        <end position="78"/>
    </location>
</feature>
<evidence type="ECO:0000256" key="1">
    <source>
        <dbReference type="SAM" id="MobiDB-lite"/>
    </source>
</evidence>
<keyword evidence="2" id="KW-0732">Signal</keyword>
<feature type="region of interest" description="Disordered" evidence="1">
    <location>
        <begin position="50"/>
        <end position="78"/>
    </location>
</feature>
<proteinExistence type="predicted"/>
<feature type="chain" id="PRO_5041695666" evidence="2">
    <location>
        <begin position="29"/>
        <end position="129"/>
    </location>
</feature>